<name>A0A8H7Q7J6_9FUNG</name>
<evidence type="ECO:0008006" key="18">
    <source>
        <dbReference type="Google" id="ProtNLM"/>
    </source>
</evidence>
<dbReference type="Gene3D" id="3.30.40.10">
    <property type="entry name" value="Zinc/RING finger domain, C3HC4 (zinc finger)"/>
    <property type="match status" value="1"/>
</dbReference>
<dbReference type="PANTHER" id="PTHR21646:SF16">
    <property type="entry name" value="U4_U6.U5 TRI-SNRNP-ASSOCIATED PROTEIN 2"/>
    <property type="match status" value="1"/>
</dbReference>
<evidence type="ECO:0000259" key="15">
    <source>
        <dbReference type="PROSITE" id="PS50271"/>
    </source>
</evidence>
<dbReference type="SMART" id="SM00290">
    <property type="entry name" value="ZnF_UBP"/>
    <property type="match status" value="1"/>
</dbReference>
<evidence type="ECO:0000256" key="8">
    <source>
        <dbReference type="ARBA" id="ARBA00022771"/>
    </source>
</evidence>
<dbReference type="InterPro" id="IPR038765">
    <property type="entry name" value="Papain-like_cys_pep_sf"/>
</dbReference>
<evidence type="ECO:0000313" key="16">
    <source>
        <dbReference type="EMBL" id="KAG2186688.1"/>
    </source>
</evidence>
<keyword evidence="11" id="KW-0539">Nucleus</keyword>
<reference evidence="16" key="1">
    <citation type="submission" date="2020-12" db="EMBL/GenBank/DDBJ databases">
        <title>Metabolic potential, ecology and presence of endohyphal bacteria is reflected in genomic diversity of Mucoromycotina.</title>
        <authorList>
            <person name="Muszewska A."/>
            <person name="Okrasinska A."/>
            <person name="Steczkiewicz K."/>
            <person name="Drgas O."/>
            <person name="Orlowska M."/>
            <person name="Perlinska-Lenart U."/>
            <person name="Aleksandrzak-Piekarczyk T."/>
            <person name="Szatraj K."/>
            <person name="Zielenkiewicz U."/>
            <person name="Pilsyk S."/>
            <person name="Malc E."/>
            <person name="Mieczkowski P."/>
            <person name="Kruszewska J.S."/>
            <person name="Biernat P."/>
            <person name="Pawlowska J."/>
        </authorList>
    </citation>
    <scope>NUCLEOTIDE SEQUENCE</scope>
    <source>
        <strain evidence="16">WA0000051536</strain>
    </source>
</reference>
<keyword evidence="17" id="KW-1185">Reference proteome</keyword>
<dbReference type="OrthoDB" id="10263353at2759"/>
<evidence type="ECO:0000256" key="5">
    <source>
        <dbReference type="ARBA" id="ARBA00022723"/>
    </source>
</evidence>
<dbReference type="Gene3D" id="3.90.70.10">
    <property type="entry name" value="Cysteine proteinases"/>
    <property type="match status" value="1"/>
</dbReference>
<dbReference type="SMART" id="SM00364">
    <property type="entry name" value="LRR_BAC"/>
    <property type="match status" value="4"/>
</dbReference>
<comment type="subcellular location">
    <subcellularLocation>
        <location evidence="1">Nucleus</location>
    </subcellularLocation>
</comment>
<comment type="similarity">
    <text evidence="2">Belongs to the peptidase C19 family.</text>
</comment>
<proteinExistence type="inferred from homology"/>
<evidence type="ECO:0000313" key="17">
    <source>
        <dbReference type="Proteomes" id="UP000612746"/>
    </source>
</evidence>
<evidence type="ECO:0000256" key="7">
    <source>
        <dbReference type="ARBA" id="ARBA00022737"/>
    </source>
</evidence>
<keyword evidence="10" id="KW-0508">mRNA splicing</keyword>
<dbReference type="SUPFAM" id="SSF54001">
    <property type="entry name" value="Cysteine proteinases"/>
    <property type="match status" value="1"/>
</dbReference>
<gene>
    <name evidence="16" type="ORF">INT44_002914</name>
</gene>
<dbReference type="PROSITE" id="PS50235">
    <property type="entry name" value="USP_3"/>
    <property type="match status" value="1"/>
</dbReference>
<dbReference type="Gene3D" id="3.80.10.10">
    <property type="entry name" value="Ribonuclease Inhibitor"/>
    <property type="match status" value="1"/>
</dbReference>
<keyword evidence="8 12" id="KW-0863">Zinc-finger</keyword>
<evidence type="ECO:0000256" key="3">
    <source>
        <dbReference type="ARBA" id="ARBA00022614"/>
    </source>
</evidence>
<dbReference type="InterPro" id="IPR033809">
    <property type="entry name" value="USP39"/>
</dbReference>
<dbReference type="Proteomes" id="UP000612746">
    <property type="component" value="Unassembled WGS sequence"/>
</dbReference>
<dbReference type="InterPro" id="IPR001607">
    <property type="entry name" value="Znf_UBP"/>
</dbReference>
<dbReference type="SUPFAM" id="SSF52058">
    <property type="entry name" value="L domain-like"/>
    <property type="match status" value="1"/>
</dbReference>
<keyword evidence="9" id="KW-0862">Zinc</keyword>
<dbReference type="EMBL" id="JAEPRA010000004">
    <property type="protein sequence ID" value="KAG2186688.1"/>
    <property type="molecule type" value="Genomic_DNA"/>
</dbReference>
<dbReference type="InterPro" id="IPR001394">
    <property type="entry name" value="Peptidase_C19_UCH"/>
</dbReference>
<evidence type="ECO:0000256" key="9">
    <source>
        <dbReference type="ARBA" id="ARBA00022833"/>
    </source>
</evidence>
<dbReference type="SUPFAM" id="SSF57850">
    <property type="entry name" value="RING/U-box"/>
    <property type="match status" value="1"/>
</dbReference>
<accession>A0A8H7Q7J6</accession>
<feature type="region of interest" description="Disordered" evidence="13">
    <location>
        <begin position="293"/>
        <end position="334"/>
    </location>
</feature>
<feature type="domain" description="USP" evidence="14">
    <location>
        <begin position="461"/>
        <end position="779"/>
    </location>
</feature>
<dbReference type="InterPro" id="IPR001611">
    <property type="entry name" value="Leu-rich_rpt"/>
</dbReference>
<keyword evidence="4" id="KW-0507">mRNA processing</keyword>
<evidence type="ECO:0000259" key="14">
    <source>
        <dbReference type="PROSITE" id="PS50235"/>
    </source>
</evidence>
<evidence type="ECO:0000256" key="13">
    <source>
        <dbReference type="SAM" id="MobiDB-lite"/>
    </source>
</evidence>
<keyword evidence="6" id="KW-0747">Spliceosome</keyword>
<evidence type="ECO:0000256" key="6">
    <source>
        <dbReference type="ARBA" id="ARBA00022728"/>
    </source>
</evidence>
<dbReference type="GO" id="GO:0016579">
    <property type="term" value="P:protein deubiquitination"/>
    <property type="evidence" value="ECO:0007669"/>
    <property type="project" value="InterPro"/>
</dbReference>
<evidence type="ECO:0000256" key="10">
    <source>
        <dbReference type="ARBA" id="ARBA00023187"/>
    </source>
</evidence>
<keyword evidence="5" id="KW-0479">Metal-binding</keyword>
<dbReference type="Pfam" id="PF00443">
    <property type="entry name" value="UCH"/>
    <property type="match status" value="1"/>
</dbReference>
<feature type="domain" description="UBP-type" evidence="15">
    <location>
        <begin position="339"/>
        <end position="436"/>
    </location>
</feature>
<evidence type="ECO:0000256" key="12">
    <source>
        <dbReference type="PROSITE-ProRule" id="PRU00502"/>
    </source>
</evidence>
<dbReference type="Pfam" id="PF02148">
    <property type="entry name" value="zf-UBP"/>
    <property type="match status" value="1"/>
</dbReference>
<sequence length="791" mass="89778">IIPPPAISQLASLHTIHLQNNNLSSLPMEIWSLAGLQELNVGYNKIQHLPPEIHRAKALQELFLHNNLLTALPSQIGSLHHLRVLDVTANQLSAIPADIAKLHLSHFWVEHNLFPVSPPRRDAVYGQQNTSIVPSNNQVLSLVSICAQTIGKSTQDSGFDTLQHLPSTVLYDLEKCMRQGLTCAICKVLIFHQGLLSLGKSRIAGMLVPISYYCCSQACLSKLLSRTPSDNITDYGAYDNSATNNEIHSHRASLQIRIASDHDTLSLERARTFEGPQSHTSCIALPVIPQMSTTNERKRPKSNSIDVEPTAKKPRLEIEEDEVDNTVPETQDYSESLASSDLYLDTVNRQMLDFDFEKLCSVSLSNLNVYACLVCGKYYQGRGKSSHAYFHSLHEDHHVFINLETLKVYVLPDGYEVKHSSLEDIKFVLKPTFTKEEVAKLDTNTKYSYDLHNKKYLPGFLGLNNIKANDYVNVIIQALIHIPPIRNYFILNTSETSSSSQLVERFGALVRKMWNPRAFKGQVSPHELLQEISNASEKRFKLTQQSDPVEFMSWFLNTLHKDLGGTRKRTSSIIYRTFQGEVKVETQSIGVKETQITEDESWLFDADRAITSNQSPFLFLTLDLPPAPLYQDELEQNIIPQVPLITILNKYNGVQAQEIKGDLKRYHITRLPNYLIFHVKRFTKNNWAKEKNPTIVNFPIKGVDLSEFSDDPTVEKLGSQYDLLANISEEGTALSATYKIHVRNRASDQWFQIQDLRVEEILPQMIFLSESYIQIWERRKTPIKGKGKETK</sequence>
<dbReference type="GO" id="GO:0005681">
    <property type="term" value="C:spliceosomal complex"/>
    <property type="evidence" value="ECO:0007669"/>
    <property type="project" value="UniProtKB-KW"/>
</dbReference>
<feature type="non-terminal residue" evidence="16">
    <location>
        <position position="1"/>
    </location>
</feature>
<evidence type="ECO:0000256" key="2">
    <source>
        <dbReference type="ARBA" id="ARBA00009085"/>
    </source>
</evidence>
<dbReference type="InterPro" id="IPR032675">
    <property type="entry name" value="LRR_dom_sf"/>
</dbReference>
<dbReference type="InterPro" id="IPR003591">
    <property type="entry name" value="Leu-rich_rpt_typical-subtyp"/>
</dbReference>
<dbReference type="FunFam" id="3.30.40.10:FF:000068">
    <property type="entry name" value="U4/U6.U5 tri-snRNP-associated protein 2"/>
    <property type="match status" value="1"/>
</dbReference>
<dbReference type="GO" id="GO:0004843">
    <property type="term" value="F:cysteine-type deubiquitinase activity"/>
    <property type="evidence" value="ECO:0007669"/>
    <property type="project" value="InterPro"/>
</dbReference>
<evidence type="ECO:0000256" key="11">
    <source>
        <dbReference type="ARBA" id="ARBA00023242"/>
    </source>
</evidence>
<organism evidence="16 17">
    <name type="scientific">Umbelopsis vinacea</name>
    <dbReference type="NCBI Taxonomy" id="44442"/>
    <lineage>
        <taxon>Eukaryota</taxon>
        <taxon>Fungi</taxon>
        <taxon>Fungi incertae sedis</taxon>
        <taxon>Mucoromycota</taxon>
        <taxon>Mucoromycotina</taxon>
        <taxon>Umbelopsidomycetes</taxon>
        <taxon>Umbelopsidales</taxon>
        <taxon>Umbelopsidaceae</taxon>
        <taxon>Umbelopsis</taxon>
    </lineage>
</organism>
<dbReference type="Pfam" id="PF13855">
    <property type="entry name" value="LRR_8"/>
    <property type="match status" value="1"/>
</dbReference>
<dbReference type="InterPro" id="IPR050185">
    <property type="entry name" value="Ub_carboxyl-term_hydrolase"/>
</dbReference>
<dbReference type="AlphaFoldDB" id="A0A8H7Q7J6"/>
<evidence type="ECO:0000256" key="1">
    <source>
        <dbReference type="ARBA" id="ARBA00004123"/>
    </source>
</evidence>
<keyword evidence="3" id="KW-0433">Leucine-rich repeat</keyword>
<evidence type="ECO:0000256" key="4">
    <source>
        <dbReference type="ARBA" id="ARBA00022664"/>
    </source>
</evidence>
<dbReference type="SMART" id="SM00369">
    <property type="entry name" value="LRR_TYP"/>
    <property type="match status" value="4"/>
</dbReference>
<dbReference type="PANTHER" id="PTHR21646">
    <property type="entry name" value="UBIQUITIN CARBOXYL-TERMINAL HYDROLASE"/>
    <property type="match status" value="1"/>
</dbReference>
<comment type="caution">
    <text evidence="16">The sequence shown here is derived from an EMBL/GenBank/DDBJ whole genome shotgun (WGS) entry which is preliminary data.</text>
</comment>
<dbReference type="GO" id="GO:0000245">
    <property type="term" value="P:spliceosomal complex assembly"/>
    <property type="evidence" value="ECO:0007669"/>
    <property type="project" value="InterPro"/>
</dbReference>
<dbReference type="InterPro" id="IPR013083">
    <property type="entry name" value="Znf_RING/FYVE/PHD"/>
</dbReference>
<keyword evidence="7" id="KW-0677">Repeat</keyword>
<dbReference type="GO" id="GO:0008270">
    <property type="term" value="F:zinc ion binding"/>
    <property type="evidence" value="ECO:0007669"/>
    <property type="project" value="UniProtKB-KW"/>
</dbReference>
<dbReference type="PROSITE" id="PS50271">
    <property type="entry name" value="ZF_UBP"/>
    <property type="match status" value="1"/>
</dbReference>
<protein>
    <recommendedName>
        <fullName evidence="18">Cysteine proteinase</fullName>
    </recommendedName>
</protein>
<dbReference type="CDD" id="cd02669">
    <property type="entry name" value="Peptidase_C19M"/>
    <property type="match status" value="1"/>
</dbReference>
<dbReference type="InterPro" id="IPR028889">
    <property type="entry name" value="USP"/>
</dbReference>